<protein>
    <submittedName>
        <fullName evidence="2">Uncharacterized protein</fullName>
    </submittedName>
</protein>
<keyword evidence="3" id="KW-1185">Reference proteome</keyword>
<comment type="caution">
    <text evidence="2">The sequence shown here is derived from an EMBL/GenBank/DDBJ whole genome shotgun (WGS) entry which is preliminary data.</text>
</comment>
<dbReference type="Proteomes" id="UP001597459">
    <property type="component" value="Unassembled WGS sequence"/>
</dbReference>
<gene>
    <name evidence="2" type="ORF">ACFSTE_18560</name>
</gene>
<evidence type="ECO:0000256" key="1">
    <source>
        <dbReference type="SAM" id="MobiDB-lite"/>
    </source>
</evidence>
<accession>A0ABW5NBA2</accession>
<organism evidence="2 3">
    <name type="scientific">Aquimarina hainanensis</name>
    <dbReference type="NCBI Taxonomy" id="1578017"/>
    <lineage>
        <taxon>Bacteria</taxon>
        <taxon>Pseudomonadati</taxon>
        <taxon>Bacteroidota</taxon>
        <taxon>Flavobacteriia</taxon>
        <taxon>Flavobacteriales</taxon>
        <taxon>Flavobacteriaceae</taxon>
        <taxon>Aquimarina</taxon>
    </lineage>
</organism>
<feature type="region of interest" description="Disordered" evidence="1">
    <location>
        <begin position="318"/>
        <end position="351"/>
    </location>
</feature>
<name>A0ABW5NBA2_9FLAO</name>
<feature type="compositionally biased region" description="Low complexity" evidence="1">
    <location>
        <begin position="318"/>
        <end position="332"/>
    </location>
</feature>
<dbReference type="EMBL" id="JBHULX010000039">
    <property type="protein sequence ID" value="MFD2592847.1"/>
    <property type="molecule type" value="Genomic_DNA"/>
</dbReference>
<sequence length="351" mass="38590">MIITWYTDPSKGAFTEAGGKYSSYYQYDTTTKKFARIRLELGRGVSASGDTGKTGAFFKERRYVGFGDKAKVKTSQKEKWSVNEDGDLCFDGTPLQKTPEDNLRTFDTSSTVFNEDTFIHRGNAVTSDAHFPEGIDVKHLSLIANDTIINQKSIKLTESSASGKELSDALKERVSKIIDKPFADITDDDLLAKLKEQVSTIKEESIKSTKESLNDSLSEVDTLLEDIQSQITDNGLVPDEKFENAFKELGEQVSAAKTAASTGEGIQDAISKLSEAKTTLNEAAKDLSAKHFEALEEQMTNSDAAIKTALSDSQQWEEISAEYSEAESATSIEDYEKSIGNSEEVEAVELK</sequence>
<reference evidence="3" key="1">
    <citation type="journal article" date="2019" name="Int. J. Syst. Evol. Microbiol.">
        <title>The Global Catalogue of Microorganisms (GCM) 10K type strain sequencing project: providing services to taxonomists for standard genome sequencing and annotation.</title>
        <authorList>
            <consortium name="The Broad Institute Genomics Platform"/>
            <consortium name="The Broad Institute Genome Sequencing Center for Infectious Disease"/>
            <person name="Wu L."/>
            <person name="Ma J."/>
        </authorList>
    </citation>
    <scope>NUCLEOTIDE SEQUENCE [LARGE SCALE GENOMIC DNA]</scope>
    <source>
        <strain evidence="3">KCTC 42423</strain>
    </source>
</reference>
<evidence type="ECO:0000313" key="2">
    <source>
        <dbReference type="EMBL" id="MFD2592847.1"/>
    </source>
</evidence>
<dbReference type="RefSeq" id="WP_378254992.1">
    <property type="nucleotide sequence ID" value="NZ_JBHSJV010000001.1"/>
</dbReference>
<proteinExistence type="predicted"/>
<evidence type="ECO:0000313" key="3">
    <source>
        <dbReference type="Proteomes" id="UP001597459"/>
    </source>
</evidence>